<accession>R4PXP1</accession>
<evidence type="ECO:0000259" key="2">
    <source>
        <dbReference type="Pfam" id="PF22296"/>
    </source>
</evidence>
<reference evidence="3 4" key="1">
    <citation type="journal article" date="2013" name="Nat. Biotechnol.">
        <title>Genome sequences of rare, uncultured bacteria obtained by differential coverage binning of multiple metagenomes.</title>
        <authorList>
            <person name="Albertsen M."/>
            <person name="Hugenholtz P."/>
            <person name="Skarshewski A."/>
            <person name="Nielsen K.L."/>
            <person name="Tyson G.W."/>
            <person name="Nielsen P.H."/>
        </authorList>
    </citation>
    <scope>NUCLEOTIDE SEQUENCE [LARGE SCALE GENOMIC DNA]</scope>
    <source>
        <strain evidence="3">TM71</strain>
    </source>
</reference>
<dbReference type="AlphaFoldDB" id="R4PXP1"/>
<dbReference type="RefSeq" id="WP_015641982.1">
    <property type="nucleotide sequence ID" value="NC_021219.1"/>
</dbReference>
<gene>
    <name evidence="3" type="ORF">L336_0830</name>
</gene>
<dbReference type="CDD" id="cd16376">
    <property type="entry name" value="Avd_like"/>
    <property type="match status" value="1"/>
</dbReference>
<dbReference type="InterPro" id="IPR055360">
    <property type="entry name" value="bAvd"/>
</dbReference>
<organism evidence="3 4">
    <name type="scientific">Candidatus Saccharimonas aalborgensis</name>
    <dbReference type="NCBI Taxonomy" id="1332188"/>
    <lineage>
        <taxon>Bacteria</taxon>
        <taxon>Candidatus Saccharimonadota</taxon>
        <taxon>Candidatus Saccharimonadia</taxon>
        <taxon>Candidatus Saccharimonadales</taxon>
        <taxon>Candidatus Saccharimonadaceae</taxon>
        <taxon>Candidatus Saccharimonas</taxon>
    </lineage>
</organism>
<evidence type="ECO:0000256" key="1">
    <source>
        <dbReference type="SAM" id="MobiDB-lite"/>
    </source>
</evidence>
<feature type="region of interest" description="Disordered" evidence="1">
    <location>
        <begin position="17"/>
        <end position="71"/>
    </location>
</feature>
<dbReference type="Gene3D" id="1.20.1440.60">
    <property type="entry name" value="23S rRNA-intervening sequence"/>
    <property type="match status" value="1"/>
</dbReference>
<dbReference type="EMBL" id="CP005957">
    <property type="protein sequence ID" value="AGL62532.1"/>
    <property type="molecule type" value="Genomic_DNA"/>
</dbReference>
<dbReference type="InterPro" id="IPR036583">
    <property type="entry name" value="23S_rRNA_IVS_sf"/>
</dbReference>
<evidence type="ECO:0000313" key="4">
    <source>
        <dbReference type="Proteomes" id="UP000013893"/>
    </source>
</evidence>
<proteinExistence type="predicted"/>
<name>R4PXP1_9BACT</name>
<evidence type="ECO:0000313" key="3">
    <source>
        <dbReference type="EMBL" id="AGL62532.1"/>
    </source>
</evidence>
<dbReference type="OrthoDB" id="9814817at2"/>
<keyword evidence="4" id="KW-1185">Reference proteome</keyword>
<sequence length="195" mass="21847">MPKKPLSSSVQASLFGEVAAGPTDQLPKSAAAKPPKREKIAKIAESAQKAPTSTPSKAKKPSAVNKMRQRARKMPPVHYQTYYQATLLLNYTYTLIEKFPKHEKLGLMQAIRGRTEDVVELILEAASYYSRDHNREQLLRKADIRIKMIAVLVEYAYNKRYITDKNLTAWAGKLSNLDDAVVGWAMSLGKKEAAK</sequence>
<dbReference type="HOGENOM" id="CLU_1394125_0_0_0"/>
<feature type="domain" description="bAvd-like" evidence="2">
    <location>
        <begin position="87"/>
        <end position="185"/>
    </location>
</feature>
<dbReference type="Pfam" id="PF22296">
    <property type="entry name" value="bAvd"/>
    <property type="match status" value="1"/>
</dbReference>
<dbReference type="KEGG" id="saal:L336_0830"/>
<protein>
    <recommendedName>
        <fullName evidence="2">bAvd-like domain-containing protein</fullName>
    </recommendedName>
</protein>
<dbReference type="Proteomes" id="UP000013893">
    <property type="component" value="Chromosome"/>
</dbReference>